<reference evidence="1 2" key="1">
    <citation type="journal article" date="2019" name="Sci. Data">
        <title>Hybrid genome assembly and annotation of Danionella translucida.</title>
        <authorList>
            <person name="Kadobianskyi M."/>
            <person name="Schulze L."/>
            <person name="Schuelke M."/>
            <person name="Judkewitz B."/>
        </authorList>
    </citation>
    <scope>NUCLEOTIDE SEQUENCE [LARGE SCALE GENOMIC DNA]</scope>
    <source>
        <strain evidence="1 2">Bolton</strain>
    </source>
</reference>
<keyword evidence="2" id="KW-1185">Reference proteome</keyword>
<accession>A0A553PUV3</accession>
<dbReference type="OrthoDB" id="25778at2759"/>
<protein>
    <submittedName>
        <fullName evidence="1">Uncharacterized protein</fullName>
    </submittedName>
</protein>
<evidence type="ECO:0000313" key="2">
    <source>
        <dbReference type="Proteomes" id="UP000316079"/>
    </source>
</evidence>
<comment type="caution">
    <text evidence="1">The sequence shown here is derived from an EMBL/GenBank/DDBJ whole genome shotgun (WGS) entry which is preliminary data.</text>
</comment>
<dbReference type="EMBL" id="SRMA01026627">
    <property type="protein sequence ID" value="TRY81461.1"/>
    <property type="molecule type" value="Genomic_DNA"/>
</dbReference>
<name>A0A553PUV3_9TELE</name>
<proteinExistence type="predicted"/>
<evidence type="ECO:0000313" key="1">
    <source>
        <dbReference type="EMBL" id="TRY81461.1"/>
    </source>
</evidence>
<dbReference type="AlphaFoldDB" id="A0A553PUV3"/>
<sequence length="118" mass="13004">MKCACQRPGVCLRLCRGPQTRPDSHWPKDQRLQSDKAAVFHAAGMFDRSVTLLEVCGSWPESFGLRHMSSVEATEEGLKERLADAMSESPNRDIVVSGTEDGGWILDAAAWSSEVTRP</sequence>
<organism evidence="1 2">
    <name type="scientific">Danionella cerebrum</name>
    <dbReference type="NCBI Taxonomy" id="2873325"/>
    <lineage>
        <taxon>Eukaryota</taxon>
        <taxon>Metazoa</taxon>
        <taxon>Chordata</taxon>
        <taxon>Craniata</taxon>
        <taxon>Vertebrata</taxon>
        <taxon>Euteleostomi</taxon>
        <taxon>Actinopterygii</taxon>
        <taxon>Neopterygii</taxon>
        <taxon>Teleostei</taxon>
        <taxon>Ostariophysi</taxon>
        <taxon>Cypriniformes</taxon>
        <taxon>Danionidae</taxon>
        <taxon>Danioninae</taxon>
        <taxon>Danionella</taxon>
    </lineage>
</organism>
<dbReference type="Proteomes" id="UP000316079">
    <property type="component" value="Unassembled WGS sequence"/>
</dbReference>
<dbReference type="STRING" id="623744.A0A553PUV3"/>
<gene>
    <name evidence="1" type="ORF">DNTS_008167</name>
</gene>